<dbReference type="Gene3D" id="3.75.10.10">
    <property type="entry name" value="L-arginine/glycine Amidinotransferase, Chain A"/>
    <property type="match status" value="1"/>
</dbReference>
<evidence type="ECO:0000313" key="2">
    <source>
        <dbReference type="EMBL" id="AXB04362.1"/>
    </source>
</evidence>
<dbReference type="NCBIfam" id="NF010070">
    <property type="entry name" value="PRK13551.1"/>
    <property type="match status" value="1"/>
</dbReference>
<dbReference type="Proteomes" id="UP000266778">
    <property type="component" value="Chromosome"/>
</dbReference>
<evidence type="ECO:0000313" key="3">
    <source>
        <dbReference type="Proteomes" id="UP000266778"/>
    </source>
</evidence>
<keyword evidence="1 2" id="KW-0378">Hydrolase</keyword>
<sequence>MSIKTMNSTPAADGFTMPAEWAHQQAVWMIWPFRPDNWREAGRFAQATFAKVADAIGGATPVFMGVPAQFMEQARGIMPAHVTLVEMASDDCWARDTGPTIVTNAAGECRGVDWGFNAWGGHKGGLYYPWNQDEEVAARMLEQHGMDRYDAPLILEGGSIHVDGEGTCLTTAECLLNENRNPHLTKEQIEAYLRDYLGVKSVIWLDEGVYMDETDGHIDNMCCFVRPGEVALHWTDDENDPQYARSLAALKVLEAAVDAKGRKLKVWKLPQPGPLYCTEEESAGVESGSGVPREAEGRLAGSYVNFLITNDRIVYPLLDAATDGEAQRILEEIFPEHKVVGVPAREILLGGAISTALLSKFLLASKNLFQASRGWYSKPHSVGFSLLMV</sequence>
<comment type="similarity">
    <text evidence="1">Belongs to the agmatine deiminase family.</text>
</comment>
<comment type="caution">
    <text evidence="1">Lacks conserved residue(s) required for the propagation of feature annotation.</text>
</comment>
<dbReference type="SUPFAM" id="SSF55909">
    <property type="entry name" value="Pentein"/>
    <property type="match status" value="1"/>
</dbReference>
<comment type="catalytic activity">
    <reaction evidence="1">
        <text>agmatine + H2O = N-carbamoylputrescine + NH4(+)</text>
        <dbReference type="Rhea" id="RHEA:18037"/>
        <dbReference type="ChEBI" id="CHEBI:15377"/>
        <dbReference type="ChEBI" id="CHEBI:28938"/>
        <dbReference type="ChEBI" id="CHEBI:58145"/>
        <dbReference type="ChEBI" id="CHEBI:58318"/>
        <dbReference type="EC" id="3.5.3.12"/>
    </reaction>
</comment>
<dbReference type="Pfam" id="PF04371">
    <property type="entry name" value="PAD_porph"/>
    <property type="match status" value="1"/>
</dbReference>
<dbReference type="EMBL" id="CP025706">
    <property type="protein sequence ID" value="AXB04362.1"/>
    <property type="molecule type" value="Genomic_DNA"/>
</dbReference>
<dbReference type="NCBIfam" id="TIGR03380">
    <property type="entry name" value="agmatine_aguA"/>
    <property type="match status" value="1"/>
</dbReference>
<evidence type="ECO:0000256" key="1">
    <source>
        <dbReference type="HAMAP-Rule" id="MF_01841"/>
    </source>
</evidence>
<name>A0A3S5WZ91_AERCA</name>
<dbReference type="PANTHER" id="PTHR31377:SF0">
    <property type="entry name" value="AGMATINE DEIMINASE-RELATED"/>
    <property type="match status" value="1"/>
</dbReference>
<proteinExistence type="inferred from homology"/>
<organism evidence="2 3">
    <name type="scientific">Aeromonas caviae</name>
    <name type="common">Aeromonas punctata</name>
    <dbReference type="NCBI Taxonomy" id="648"/>
    <lineage>
        <taxon>Bacteria</taxon>
        <taxon>Pseudomonadati</taxon>
        <taxon>Pseudomonadota</taxon>
        <taxon>Gammaproteobacteria</taxon>
        <taxon>Aeromonadales</taxon>
        <taxon>Aeromonadaceae</taxon>
        <taxon>Aeromonas</taxon>
    </lineage>
</organism>
<protein>
    <recommendedName>
        <fullName evidence="1">Putative agmatine deiminase</fullName>
        <ecNumber evidence="1">3.5.3.12</ecNumber>
    </recommendedName>
    <alternativeName>
        <fullName evidence="1">Agmatine iminohydrolase</fullName>
    </alternativeName>
</protein>
<accession>A0A3S5WZ91</accession>
<dbReference type="GO" id="GO:0009446">
    <property type="term" value="P:putrescine biosynthetic process"/>
    <property type="evidence" value="ECO:0007669"/>
    <property type="project" value="InterPro"/>
</dbReference>
<dbReference type="AlphaFoldDB" id="A0A3S5WZ91"/>
<dbReference type="HAMAP" id="MF_01841">
    <property type="entry name" value="Agmatine_deimin"/>
    <property type="match status" value="1"/>
</dbReference>
<dbReference type="PANTHER" id="PTHR31377">
    <property type="entry name" value="AGMATINE DEIMINASE-RELATED"/>
    <property type="match status" value="1"/>
</dbReference>
<dbReference type="InterPro" id="IPR007466">
    <property type="entry name" value="Peptidyl-Arg-deiminase_porph"/>
</dbReference>
<dbReference type="EC" id="3.5.3.12" evidence="1"/>
<gene>
    <name evidence="1 2" type="primary">aguA</name>
    <name evidence="2" type="ORF">C1C91_04435</name>
</gene>
<dbReference type="InterPro" id="IPR017754">
    <property type="entry name" value="Agmatine_deiminase"/>
</dbReference>
<dbReference type="GO" id="GO:0047632">
    <property type="term" value="F:agmatine deiminase activity"/>
    <property type="evidence" value="ECO:0007669"/>
    <property type="project" value="UniProtKB-UniRule"/>
</dbReference>
<reference evidence="2" key="1">
    <citation type="journal article" date="2019" name="J Environ">
        <title>Genetic characterization and potential molecular dissemination mechanism of tet (31) gene in Aeromonas caviae from an oxytetracycline wastewater treatment system.</title>
        <authorList>
            <person name="Shi Y."/>
            <person name="Tian Z."/>
            <person name="Leclercq S.O."/>
            <person name="Zhang H."/>
            <person name="Yang M."/>
            <person name="Zhang Y."/>
        </authorList>
    </citation>
    <scope>NUCLEOTIDE SEQUENCE</scope>
    <source>
        <strain evidence="2">T25-39</strain>
    </source>
</reference>
<dbReference type="GO" id="GO:0004668">
    <property type="term" value="F:protein-arginine deiminase activity"/>
    <property type="evidence" value="ECO:0007669"/>
    <property type="project" value="InterPro"/>
</dbReference>